<evidence type="ECO:0000313" key="2">
    <source>
        <dbReference type="Proteomes" id="UP000069205"/>
    </source>
</evidence>
<reference evidence="1 2" key="1">
    <citation type="journal article" date="2015" name="Proc. Natl. Acad. Sci. U.S.A.">
        <title>Expanded metabolic versatility of ubiquitous nitrite-oxidizing bacteria from the genus Nitrospira.</title>
        <authorList>
            <person name="Koch H."/>
            <person name="Lucker S."/>
            <person name="Albertsen M."/>
            <person name="Kitzinger K."/>
            <person name="Herbold C."/>
            <person name="Spieck E."/>
            <person name="Nielsen P.H."/>
            <person name="Wagner M."/>
            <person name="Daims H."/>
        </authorList>
    </citation>
    <scope>NUCLEOTIDE SEQUENCE [LARGE SCALE GENOMIC DNA]</scope>
    <source>
        <strain evidence="1 2">NSP M-1</strain>
    </source>
</reference>
<gene>
    <name evidence="1" type="ORF">NITMOv2_0609</name>
</gene>
<name>A0A0K2G7Y7_NITMO</name>
<proteinExistence type="predicted"/>
<organism evidence="1 2">
    <name type="scientific">Nitrospira moscoviensis</name>
    <dbReference type="NCBI Taxonomy" id="42253"/>
    <lineage>
        <taxon>Bacteria</taxon>
        <taxon>Pseudomonadati</taxon>
        <taxon>Nitrospirota</taxon>
        <taxon>Nitrospiria</taxon>
        <taxon>Nitrospirales</taxon>
        <taxon>Nitrospiraceae</taxon>
        <taxon>Nitrospira</taxon>
    </lineage>
</organism>
<dbReference type="KEGG" id="nmv:NITMOv2_0609"/>
<keyword evidence="2" id="KW-1185">Reference proteome</keyword>
<dbReference type="Proteomes" id="UP000069205">
    <property type="component" value="Chromosome"/>
</dbReference>
<protein>
    <submittedName>
        <fullName evidence="1">Uncharacterized protein</fullName>
    </submittedName>
</protein>
<dbReference type="EMBL" id="CP011801">
    <property type="protein sequence ID" value="ALA57045.1"/>
    <property type="molecule type" value="Genomic_DNA"/>
</dbReference>
<evidence type="ECO:0000313" key="1">
    <source>
        <dbReference type="EMBL" id="ALA57045.1"/>
    </source>
</evidence>
<dbReference type="STRING" id="42253.NITMOv2_0609"/>
<accession>A0A0K2G7Y7</accession>
<dbReference type="PATRIC" id="fig|42253.5.peg.603"/>
<dbReference type="AlphaFoldDB" id="A0A0K2G7Y7"/>
<dbReference type="RefSeq" id="WP_238590444.1">
    <property type="nucleotide sequence ID" value="NZ_CP011801.1"/>
</dbReference>
<sequence>MTPPSSYIMPFDDMVDTCQSSGMNSTPKLKASENIAANDLKSLKALAEEQRLKRYLCVSLKARRRQVGDVTILPLKDFLAHLWDGTYT</sequence>